<dbReference type="Gene3D" id="2.30.230.10">
    <property type="entry name" value="Lipovitellin, beta-sheet shell regions, chain A"/>
    <property type="match status" value="1"/>
</dbReference>
<dbReference type="Proteomes" id="UP000230750">
    <property type="component" value="Unassembled WGS sequence"/>
</dbReference>
<dbReference type="OrthoDB" id="278163at2759"/>
<dbReference type="Gene3D" id="1.25.10.20">
    <property type="entry name" value="Vitellinogen, superhelical"/>
    <property type="match status" value="1"/>
</dbReference>
<dbReference type="Gene3D" id="1.25.10.10">
    <property type="entry name" value="Leucine-rich Repeat Variant"/>
    <property type="match status" value="1"/>
</dbReference>
<dbReference type="Gene3D" id="3.40.50.12690">
    <property type="match status" value="1"/>
</dbReference>
<dbReference type="Pfam" id="PF17741">
    <property type="entry name" value="DUF5578"/>
    <property type="match status" value="1"/>
</dbReference>
<dbReference type="Pfam" id="PF01347">
    <property type="entry name" value="Vitellogenin_N"/>
    <property type="match status" value="1"/>
</dbReference>
<feature type="domain" description="Vitellogenin" evidence="3">
    <location>
        <begin position="814"/>
        <end position="1485"/>
    </location>
</feature>
<dbReference type="SUPFAM" id="SSF48371">
    <property type="entry name" value="ARM repeat"/>
    <property type="match status" value="1"/>
</dbReference>
<dbReference type="InterPro" id="IPR015819">
    <property type="entry name" value="Lipid_transp_b-sht_shell"/>
</dbReference>
<dbReference type="GO" id="GO:0005319">
    <property type="term" value="F:lipid transporter activity"/>
    <property type="evidence" value="ECO:0007669"/>
    <property type="project" value="InterPro"/>
</dbReference>
<dbReference type="PANTHER" id="PTHR34258:SF1">
    <property type="entry name" value="ARMADILLO-LIKE HELICAL DOMAIN CONTAINING PROTEIN 1"/>
    <property type="match status" value="1"/>
</dbReference>
<evidence type="ECO:0000256" key="2">
    <source>
        <dbReference type="PROSITE-ProRule" id="PRU00557"/>
    </source>
</evidence>
<dbReference type="InterPro" id="IPR001747">
    <property type="entry name" value="Vitellogenin_N"/>
</dbReference>
<comment type="caution">
    <text evidence="4">The sequence shown here is derived from an EMBL/GenBank/DDBJ whole genome shotgun (WGS) entry which is preliminary data.</text>
</comment>
<dbReference type="InterPro" id="IPR011030">
    <property type="entry name" value="Lipovitellin_superhlx_dom"/>
</dbReference>
<dbReference type="EMBL" id="MRZV01001285">
    <property type="protein sequence ID" value="PIK39035.1"/>
    <property type="molecule type" value="Genomic_DNA"/>
</dbReference>
<accession>A0A2G8JTL2</accession>
<comment type="caution">
    <text evidence="2">Lacks conserved residue(s) required for the propagation of feature annotation.</text>
</comment>
<dbReference type="PROSITE" id="PS51211">
    <property type="entry name" value="VITELLOGENIN"/>
    <property type="match status" value="1"/>
</dbReference>
<dbReference type="SMART" id="SM00638">
    <property type="entry name" value="LPD_N"/>
    <property type="match status" value="1"/>
</dbReference>
<feature type="non-terminal residue" evidence="4">
    <location>
        <position position="1"/>
    </location>
</feature>
<evidence type="ECO:0000313" key="5">
    <source>
        <dbReference type="Proteomes" id="UP000230750"/>
    </source>
</evidence>
<keyword evidence="1" id="KW-0732">Signal</keyword>
<organism evidence="4 5">
    <name type="scientific">Stichopus japonicus</name>
    <name type="common">Sea cucumber</name>
    <dbReference type="NCBI Taxonomy" id="307972"/>
    <lineage>
        <taxon>Eukaryota</taxon>
        <taxon>Metazoa</taxon>
        <taxon>Echinodermata</taxon>
        <taxon>Eleutherozoa</taxon>
        <taxon>Echinozoa</taxon>
        <taxon>Holothuroidea</taxon>
        <taxon>Aspidochirotacea</taxon>
        <taxon>Aspidochirotida</taxon>
        <taxon>Stichopodidae</taxon>
        <taxon>Apostichopus</taxon>
    </lineage>
</organism>
<evidence type="ECO:0000256" key="1">
    <source>
        <dbReference type="ARBA" id="ARBA00022729"/>
    </source>
</evidence>
<dbReference type="SUPFAM" id="SSF48431">
    <property type="entry name" value="Lipovitellin-phosvitin complex, superhelical domain"/>
    <property type="match status" value="1"/>
</dbReference>
<evidence type="ECO:0000313" key="4">
    <source>
        <dbReference type="EMBL" id="PIK39035.1"/>
    </source>
</evidence>
<reference evidence="4 5" key="1">
    <citation type="journal article" date="2017" name="PLoS Biol.">
        <title>The sea cucumber genome provides insights into morphological evolution and visceral regeneration.</title>
        <authorList>
            <person name="Zhang X."/>
            <person name="Sun L."/>
            <person name="Yuan J."/>
            <person name="Sun Y."/>
            <person name="Gao Y."/>
            <person name="Zhang L."/>
            <person name="Li S."/>
            <person name="Dai H."/>
            <person name="Hamel J.F."/>
            <person name="Liu C."/>
            <person name="Yu Y."/>
            <person name="Liu S."/>
            <person name="Lin W."/>
            <person name="Guo K."/>
            <person name="Jin S."/>
            <person name="Xu P."/>
            <person name="Storey K.B."/>
            <person name="Huan P."/>
            <person name="Zhang T."/>
            <person name="Zhou Y."/>
            <person name="Zhang J."/>
            <person name="Lin C."/>
            <person name="Li X."/>
            <person name="Xing L."/>
            <person name="Huo D."/>
            <person name="Sun M."/>
            <person name="Wang L."/>
            <person name="Mercier A."/>
            <person name="Li F."/>
            <person name="Yang H."/>
            <person name="Xiang J."/>
        </authorList>
    </citation>
    <scope>NUCLEOTIDE SEQUENCE [LARGE SCALE GENOMIC DNA]</scope>
    <source>
        <strain evidence="4">Shaxun</strain>
        <tissue evidence="4">Muscle</tissue>
    </source>
</reference>
<gene>
    <name evidence="4" type="ORF">BSL78_24131</name>
</gene>
<keyword evidence="5" id="KW-1185">Reference proteome</keyword>
<dbReference type="InterPro" id="IPR016024">
    <property type="entry name" value="ARM-type_fold"/>
</dbReference>
<dbReference type="SUPFAM" id="SSF56968">
    <property type="entry name" value="Lipovitellin-phosvitin complex, beta-sheet shell regions"/>
    <property type="match status" value="1"/>
</dbReference>
<proteinExistence type="predicted"/>
<protein>
    <recommendedName>
        <fullName evidence="3">Vitellogenin domain-containing protein</fullName>
    </recommendedName>
</protein>
<dbReference type="InterPro" id="IPR041090">
    <property type="entry name" value="DUF5578"/>
</dbReference>
<dbReference type="InterPro" id="IPR011989">
    <property type="entry name" value="ARM-like"/>
</dbReference>
<name>A0A2G8JTL2_STIJA</name>
<dbReference type="PANTHER" id="PTHR34258">
    <property type="entry name" value="ARMADILLO-LIKE HELICAL DOMAIN CONTAINING PROTEIN 1"/>
    <property type="match status" value="1"/>
</dbReference>
<evidence type="ECO:0000259" key="3">
    <source>
        <dbReference type="PROSITE" id="PS51211"/>
    </source>
</evidence>
<dbReference type="InterPro" id="IPR015816">
    <property type="entry name" value="Vitellinogen_b-sht_N"/>
</dbReference>
<sequence length="1574" mass="175789">MATTNSLLREWDKGSKSTRAKILIDFIENNQNKTGPELESDLSQAASLFLARLTAWLRLTYMTGTCLNLQLQALTIFLSASSGHRFLAEFLEVGGVLTVLQILGLKQAKEDDKAQALKLLMCVAAAGRKYKELICESYGIRAIAECLARSQSEETQEHARVMLQTLAQGNPKFQVQVYKGLIALLPCSSPKAQQMASQTLRMVQKTVGHANTNIVEPLVALLKSYHLEVQFEAIELIKDLMEYSVQGELLKCLVSALVPSKEDLLHRPEILDDPNAPELKRPLPVFVQQASAAKVIGMLAKESPSVAEKLIYLRCTHHLMIAMGNEDYADSQRQASVALEHLATAFPIVDDNIRDAMGDHLYQMFMSNPEGLYMNMTSVQADVLRSNKSNIPGITPLMVMLSYTTDGNVCIAPPMVMLTPPVNVIQNVVDRAAGFHWRFHRIHIRSSKDGEETPMVYHLLWLQIEVKCVKLKELEELLKSCSCVWTEVGNSRAVSSAVAERDCCEVVPTCNGFDVLPVEELRDVDDGNEVSQEGNSEWLVVDEVRGDCDVIGDGSVVVNSGKWGQEKSKGRMVLCGDSLVRYVDREFCRADKAKRVRVCLPGAKIQDVSKRVNKIVSDEEVVVVQFQGWLKIVFTNARSIRKNFAEFTVLLEDLKPDVFGITESWLREDIDSAEVSHPGSKQKVKDAIVSLRAPQADKIVTDSQDLADLLNDYFVSVFTREDTSSIPDFQGGSDRPKLDTVLFSDDVVLKELLRLNVSKASGPDAIHPYLLKTFAHYFCVPLSLIFSKFMDEGYVPRDWRCANITPIFKKGDKTKPWRETLTYSYQGQVLTGVEGCNQVYSGILIECTASVQNVKTDQFLLQLNNIGIKKFIGPVEDSPNDIVTSDLWVELGGQEEESFRSQLSIVTLFNRLENNVSEIFSSESDEPVWSLNIKKGILSIFSYRTSPGIEEGFEVGIHGHCSSIYNIRASDKVGEDDITFINKVWDLQNCPDRSKKVHLYGLHGYQSKKHKEAEMISSQSQAAFKVEKDKQWHSTIPLTAEVNGVHEFRPFSRAGKSVMSYTSQKLTFVEKSEVATIDVDRKSNYDKRSDLKMELVETDPLARSRATSAEQIEASVQEVDALLTNINDGFKSNGTDDSTTSEFILLIQKLRQITNEEVNEVIKRFGTKSADEEEIAKKRREILEDALVVASTFVSMSHIISKIKDGNITGERAAWMLTSLAYSRPENVTTVTNLLTLCYSKEEDATLYGPCMLSFGSLVDTVCTSASPEEFKAASCREKENQFIQALSGQVKSTKSDSWNKLFIKASGNAGNILESQIPELLETVMGFSSSSDLITQTIYSFRKVLSKFPSTIQSSLLPVYLNNSLDSEIRMAACYMLMESHPSPLVMQAIASSLLEEKDPQVASFSYSHIKSLAKTHKSFATIAQNALDLIGDRVYPILQHSKSYSIQNIELGSKLRSGVTLNMMYALNHSLPIAANLKISTSILHYFLNIFEIGGRLDWPPVKTRVDPEMLSGTNPELDAINRQFGINPEKFIQDAPSLSVYLKSFRSEFRNLELNITSATLLKFMSICKWD</sequence>